<feature type="domain" description="Fibronectin type III-like" evidence="7">
    <location>
        <begin position="706"/>
        <end position="775"/>
    </location>
</feature>
<dbReference type="Gene3D" id="3.20.20.300">
    <property type="entry name" value="Glycoside hydrolase, family 3, N-terminal domain"/>
    <property type="match status" value="1"/>
</dbReference>
<dbReference type="FunFam" id="3.20.20.300:FF:000007">
    <property type="entry name" value="Lysosomal beta glucosidase"/>
    <property type="match status" value="1"/>
</dbReference>
<evidence type="ECO:0000259" key="7">
    <source>
        <dbReference type="SMART" id="SM01217"/>
    </source>
</evidence>
<dbReference type="PANTHER" id="PTHR30620:SF16">
    <property type="entry name" value="LYSOSOMAL BETA GLUCOSIDASE"/>
    <property type="match status" value="1"/>
</dbReference>
<dbReference type="Pfam" id="PF01915">
    <property type="entry name" value="Glyco_hydro_3_C"/>
    <property type="match status" value="1"/>
</dbReference>
<evidence type="ECO:0000256" key="3">
    <source>
        <dbReference type="ARBA" id="ARBA00012744"/>
    </source>
</evidence>
<dbReference type="PANTHER" id="PTHR30620">
    <property type="entry name" value="PERIPLASMIC BETA-GLUCOSIDASE-RELATED"/>
    <property type="match status" value="1"/>
</dbReference>
<dbReference type="SMART" id="SM01217">
    <property type="entry name" value="Fn3_like"/>
    <property type="match status" value="1"/>
</dbReference>
<dbReference type="SUPFAM" id="SSF51445">
    <property type="entry name" value="(Trans)glycosidases"/>
    <property type="match status" value="1"/>
</dbReference>
<keyword evidence="4" id="KW-0732">Signal</keyword>
<dbReference type="InterPro" id="IPR036962">
    <property type="entry name" value="Glyco_hydro_3_N_sf"/>
</dbReference>
<evidence type="ECO:0000313" key="8">
    <source>
        <dbReference type="EMBL" id="MDT4514125.1"/>
    </source>
</evidence>
<keyword evidence="5 8" id="KW-0378">Hydrolase</keyword>
<dbReference type="InterPro" id="IPR017853">
    <property type="entry name" value="GH"/>
</dbReference>
<dbReference type="Gene3D" id="2.60.40.10">
    <property type="entry name" value="Immunoglobulins"/>
    <property type="match status" value="1"/>
</dbReference>
<keyword evidence="6" id="KW-0326">Glycosidase</keyword>
<dbReference type="InterPro" id="IPR026891">
    <property type="entry name" value="Fn3-like"/>
</dbReference>
<dbReference type="Gene3D" id="3.40.50.1700">
    <property type="entry name" value="Glycoside hydrolase family 3 C-terminal domain"/>
    <property type="match status" value="1"/>
</dbReference>
<protein>
    <recommendedName>
        <fullName evidence="3">beta-glucosidase</fullName>
        <ecNumber evidence="3">3.2.1.21</ecNumber>
    </recommendedName>
</protein>
<comment type="caution">
    <text evidence="8">The sequence shown here is derived from an EMBL/GenBank/DDBJ whole genome shotgun (WGS) entry which is preliminary data.</text>
</comment>
<evidence type="ECO:0000256" key="2">
    <source>
        <dbReference type="ARBA" id="ARBA00005336"/>
    </source>
</evidence>
<reference evidence="8" key="1">
    <citation type="submission" date="2023-08" db="EMBL/GenBank/DDBJ databases">
        <title>Reintroducing virulent viruses to syntetic microbiomes.</title>
        <authorList>
            <person name="Wilde J."/>
            <person name="Boyes R."/>
            <person name="Robinson A.V."/>
            <person name="Daisley B.A."/>
            <person name="Allen-Vercoe E."/>
        </authorList>
    </citation>
    <scope>NUCLEOTIDE SEQUENCE</scope>
    <source>
        <strain evidence="8">225I_12FAA</strain>
    </source>
</reference>
<dbReference type="InterPro" id="IPR051915">
    <property type="entry name" value="Cellulose_Degrad_GH3"/>
</dbReference>
<evidence type="ECO:0000256" key="5">
    <source>
        <dbReference type="ARBA" id="ARBA00022801"/>
    </source>
</evidence>
<comment type="similarity">
    <text evidence="2">Belongs to the glycosyl hydrolase 3 family.</text>
</comment>
<dbReference type="PRINTS" id="PR00133">
    <property type="entry name" value="GLHYDRLASE3"/>
</dbReference>
<evidence type="ECO:0000256" key="6">
    <source>
        <dbReference type="ARBA" id="ARBA00023295"/>
    </source>
</evidence>
<dbReference type="Pfam" id="PF14310">
    <property type="entry name" value="Fn3-like"/>
    <property type="match status" value="1"/>
</dbReference>
<name>A0AAW8VQ83_9BACE</name>
<dbReference type="Proteomes" id="UP001266995">
    <property type="component" value="Unassembled WGS sequence"/>
</dbReference>
<organism evidence="8 9">
    <name type="scientific">Bacteroides cellulosilyticus</name>
    <dbReference type="NCBI Taxonomy" id="246787"/>
    <lineage>
        <taxon>Bacteria</taxon>
        <taxon>Pseudomonadati</taxon>
        <taxon>Bacteroidota</taxon>
        <taxon>Bacteroidia</taxon>
        <taxon>Bacteroidales</taxon>
        <taxon>Bacteroidaceae</taxon>
        <taxon>Bacteroides</taxon>
    </lineage>
</organism>
<dbReference type="InterPro" id="IPR002772">
    <property type="entry name" value="Glyco_hydro_3_C"/>
</dbReference>
<dbReference type="PROSITE" id="PS51257">
    <property type="entry name" value="PROKAR_LIPOPROTEIN"/>
    <property type="match status" value="1"/>
</dbReference>
<dbReference type="RefSeq" id="WP_195511396.1">
    <property type="nucleotide sequence ID" value="NZ_JADMQL010000003.1"/>
</dbReference>
<proteinExistence type="inferred from homology"/>
<dbReference type="EC" id="3.2.1.21" evidence="3"/>
<evidence type="ECO:0000313" key="9">
    <source>
        <dbReference type="Proteomes" id="UP001266995"/>
    </source>
</evidence>
<comment type="catalytic activity">
    <reaction evidence="1">
        <text>Hydrolysis of terminal, non-reducing beta-D-glucosyl residues with release of beta-D-glucose.</text>
        <dbReference type="EC" id="3.2.1.21"/>
    </reaction>
</comment>
<evidence type="ECO:0000256" key="1">
    <source>
        <dbReference type="ARBA" id="ARBA00000448"/>
    </source>
</evidence>
<sequence>MRGYLRPTLIVCTLTTLLFTSCKHPENNATPVIPVDKQLEAKVDSLLKSLSLEEKIGQMTQLTLDVVTKGDNVYHTTFPLELDPVVVDTVLRKYKVGSILNTASNVPQTVDKWASIISGLQKVAIEETGIPLVYGIDQMHGTTFTIGGTMFPHEIGMAATFNPQLVYEGAQIAAYETKAGNAPWNFSPVLDLGRDARWSRIYETYGEDVYLASQMGMACIKGYQGDNPNRIGDSQVASCLKHFMGYGVPVSGKDRTPSSISEQDLRERHFQPFLNAIQSGALSVMVNSALNNGLPFHANYTLLTEWLKEDLNWDGVIVTDWADINNLYQRDKICGSAKEAIKLAINAGIDMAMTPYEWSFCIDLKNLVEEGEVSMERIDDAVRRILRMKFRLNLFERPYWSPSEYSDFGSDKHALVARKAAEESITLLKNEGGILPLQTGAKVLVVGPNANSMRTLNGGWTLSWQGEKADVYAGEYNTILEAVIQRAGHARISYEPGVTYKTADPPTIDILYWEENKPEIEKAVAAARKVDYILLCIGENSYAETPGNLSDLTLSRNQLQLAKALTATGKPVILVLNEGRPRIISEIEPLAKAVVHLYLPGNYGGDALAKVLYGDVNPSGKLPYTYPRYVHSLANYDHKPCESMDTMEGAYNYNAVMSVQWAFGYGLSYTTFTYSNLKVDKSHFKPADVLSFSVDITNDGERRGKESILLFTSDEIASLTPDVRRLRAFHKVELAPGEKKTVTMEVKAEDLAFVDLDGKWRLEEGSFKVQVGDQVLTVYCDETKAWNTPNR</sequence>
<dbReference type="AlphaFoldDB" id="A0AAW8VQ83"/>
<dbReference type="SUPFAM" id="SSF52279">
    <property type="entry name" value="Beta-D-glucan exohydrolase, C-terminal domain"/>
    <property type="match status" value="1"/>
</dbReference>
<dbReference type="InterPro" id="IPR013783">
    <property type="entry name" value="Ig-like_fold"/>
</dbReference>
<dbReference type="InterPro" id="IPR036881">
    <property type="entry name" value="Glyco_hydro_3_C_sf"/>
</dbReference>
<dbReference type="EMBL" id="JAVSNH010000002">
    <property type="protein sequence ID" value="MDT4514125.1"/>
    <property type="molecule type" value="Genomic_DNA"/>
</dbReference>
<accession>A0AAW8VQ83</accession>
<dbReference type="InterPro" id="IPR001764">
    <property type="entry name" value="Glyco_hydro_3_N"/>
</dbReference>
<gene>
    <name evidence="8" type="ORF">RO785_24485</name>
</gene>
<dbReference type="Pfam" id="PF00933">
    <property type="entry name" value="Glyco_hydro_3"/>
    <property type="match status" value="1"/>
</dbReference>
<evidence type="ECO:0000256" key="4">
    <source>
        <dbReference type="ARBA" id="ARBA00022729"/>
    </source>
</evidence>
<dbReference type="GO" id="GO:0008422">
    <property type="term" value="F:beta-glucosidase activity"/>
    <property type="evidence" value="ECO:0007669"/>
    <property type="project" value="UniProtKB-EC"/>
</dbReference>
<dbReference type="GO" id="GO:0009251">
    <property type="term" value="P:glucan catabolic process"/>
    <property type="evidence" value="ECO:0007669"/>
    <property type="project" value="TreeGrafter"/>
</dbReference>